<dbReference type="OrthoDB" id="793001at2"/>
<dbReference type="PROSITE" id="PS51257">
    <property type="entry name" value="PROKAR_LIPOPROTEIN"/>
    <property type="match status" value="1"/>
</dbReference>
<evidence type="ECO:0000313" key="2">
    <source>
        <dbReference type="Proteomes" id="UP000306552"/>
    </source>
</evidence>
<dbReference type="AlphaFoldDB" id="A0A4U5TT38"/>
<dbReference type="InterPro" id="IPR019734">
    <property type="entry name" value="TPR_rpt"/>
</dbReference>
<dbReference type="EMBL" id="SWMU01000001">
    <property type="protein sequence ID" value="TKS57202.1"/>
    <property type="molecule type" value="Genomic_DNA"/>
</dbReference>
<dbReference type="Pfam" id="PF13181">
    <property type="entry name" value="TPR_8"/>
    <property type="match status" value="1"/>
</dbReference>
<dbReference type="Pfam" id="PF14559">
    <property type="entry name" value="TPR_19"/>
    <property type="match status" value="1"/>
</dbReference>
<dbReference type="InterPro" id="IPR011990">
    <property type="entry name" value="TPR-like_helical_dom_sf"/>
</dbReference>
<organism evidence="1 2">
    <name type="scientific">Mesohalobacter halotolerans</name>
    <dbReference type="NCBI Taxonomy" id="1883405"/>
    <lineage>
        <taxon>Bacteria</taxon>
        <taxon>Pseudomonadati</taxon>
        <taxon>Bacteroidota</taxon>
        <taxon>Flavobacteriia</taxon>
        <taxon>Flavobacteriales</taxon>
        <taxon>Flavobacteriaceae</taxon>
        <taxon>Mesohalobacter</taxon>
    </lineage>
</organism>
<dbReference type="SMART" id="SM00028">
    <property type="entry name" value="TPR"/>
    <property type="match status" value="2"/>
</dbReference>
<protein>
    <submittedName>
        <fullName evidence="1">Tetratricopeptide repeat protein</fullName>
    </submittedName>
</protein>
<comment type="caution">
    <text evidence="1">The sequence shown here is derived from an EMBL/GenBank/DDBJ whole genome shotgun (WGS) entry which is preliminary data.</text>
</comment>
<keyword evidence="2" id="KW-1185">Reference proteome</keyword>
<accession>A0A4U5TT38</accession>
<proteinExistence type="predicted"/>
<dbReference type="Gene3D" id="1.25.40.10">
    <property type="entry name" value="Tetratricopeptide repeat domain"/>
    <property type="match status" value="1"/>
</dbReference>
<dbReference type="Proteomes" id="UP000306552">
    <property type="component" value="Unassembled WGS sequence"/>
</dbReference>
<dbReference type="RefSeq" id="WP_138930905.1">
    <property type="nucleotide sequence ID" value="NZ_SWMU01000001.1"/>
</dbReference>
<sequence length="259" mass="30015">MKNNTLIILLILTTISSCKSDLSSESKKEKITTLNNKAVEMRMNGELSEAEKLYEQAFQIDNTNLNIHFSLLGIYIQKGEIKKAFDFLENLPEKQKKTVYYFQTKGNLLEYDGRIKEAKEQYKKALELSEIGTIRDEQDLNRLVNYTMLETYAGKKDSAVNRINQVLKFDWLTNSNKEYLETFRNEFEFYQDNGALDFQNEKIIKICTTNIDSLKQVLSENHINISGSSFPIGKNDKGEIRIKEKYRSGINLLGIRECD</sequence>
<evidence type="ECO:0000313" key="1">
    <source>
        <dbReference type="EMBL" id="TKS57202.1"/>
    </source>
</evidence>
<reference evidence="1 2" key="1">
    <citation type="submission" date="2019-04" db="EMBL/GenBank/DDBJ databases">
        <title>Psychroflexus halotolerans sp. nov., isolated from a marine solar saltern.</title>
        <authorList>
            <person name="Feng X."/>
        </authorList>
    </citation>
    <scope>NUCLEOTIDE SEQUENCE [LARGE SCALE GENOMIC DNA]</scope>
    <source>
        <strain evidence="1 2">WDS2C27</strain>
    </source>
</reference>
<gene>
    <name evidence="1" type="ORF">FCN74_01935</name>
</gene>
<name>A0A4U5TT38_9FLAO</name>
<dbReference type="SUPFAM" id="SSF48452">
    <property type="entry name" value="TPR-like"/>
    <property type="match status" value="1"/>
</dbReference>